<proteinExistence type="predicted"/>
<dbReference type="Pfam" id="PF01627">
    <property type="entry name" value="Hpt"/>
    <property type="match status" value="1"/>
</dbReference>
<comment type="caution">
    <text evidence="4">The sequence shown here is derived from an EMBL/GenBank/DDBJ whole genome shotgun (WGS) entry which is preliminary data.</text>
</comment>
<reference evidence="4 5" key="1">
    <citation type="submission" date="2019-03" db="EMBL/GenBank/DDBJ databases">
        <title>Genomic Encyclopedia of Type Strains, Phase IV (KMG-IV): sequencing the most valuable type-strain genomes for metagenomic binning, comparative biology and taxonomic classification.</title>
        <authorList>
            <person name="Goeker M."/>
        </authorList>
    </citation>
    <scope>NUCLEOTIDE SEQUENCE [LARGE SCALE GENOMIC DNA]</scope>
    <source>
        <strain evidence="4 5">DSM 16326</strain>
    </source>
</reference>
<dbReference type="Gene3D" id="1.20.120.160">
    <property type="entry name" value="HPT domain"/>
    <property type="match status" value="1"/>
</dbReference>
<evidence type="ECO:0000313" key="4">
    <source>
        <dbReference type="EMBL" id="TDY03688.1"/>
    </source>
</evidence>
<dbReference type="GO" id="GO:0000160">
    <property type="term" value="P:phosphorelay signal transduction system"/>
    <property type="evidence" value="ECO:0007669"/>
    <property type="project" value="UniProtKB-KW"/>
</dbReference>
<dbReference type="InterPro" id="IPR008207">
    <property type="entry name" value="Sig_transdc_His_kin_Hpt_dom"/>
</dbReference>
<name>A0A4R8IST5_9GAMM</name>
<feature type="domain" description="HPt" evidence="3">
    <location>
        <begin position="8"/>
        <end position="117"/>
    </location>
</feature>
<dbReference type="EMBL" id="SOQX01000001">
    <property type="protein sequence ID" value="TDY03688.1"/>
    <property type="molecule type" value="Genomic_DNA"/>
</dbReference>
<dbReference type="InterPro" id="IPR036641">
    <property type="entry name" value="HPT_dom_sf"/>
</dbReference>
<evidence type="ECO:0000313" key="5">
    <source>
        <dbReference type="Proteomes" id="UP000294914"/>
    </source>
</evidence>
<organism evidence="4 5">
    <name type="scientific">Thiohalophilus thiocyanatoxydans</name>
    <dbReference type="NCBI Taxonomy" id="381308"/>
    <lineage>
        <taxon>Bacteria</taxon>
        <taxon>Pseudomonadati</taxon>
        <taxon>Pseudomonadota</taxon>
        <taxon>Gammaproteobacteria</taxon>
        <taxon>Thiohalomonadales</taxon>
        <taxon>Thiohalophilaceae</taxon>
        <taxon>Thiohalophilus</taxon>
    </lineage>
</organism>
<dbReference type="RefSeq" id="WP_134080278.1">
    <property type="nucleotide sequence ID" value="NZ_SOQX01000001.1"/>
</dbReference>
<protein>
    <submittedName>
        <fullName evidence="4">Hpt domain-containing protein</fullName>
    </submittedName>
</protein>
<dbReference type="AlphaFoldDB" id="A0A4R8IST5"/>
<evidence type="ECO:0000256" key="1">
    <source>
        <dbReference type="ARBA" id="ARBA00023012"/>
    </source>
</evidence>
<evidence type="ECO:0000256" key="2">
    <source>
        <dbReference type="PROSITE-ProRule" id="PRU00110"/>
    </source>
</evidence>
<keyword evidence="1" id="KW-0902">Two-component regulatory system</keyword>
<evidence type="ECO:0000259" key="3">
    <source>
        <dbReference type="PROSITE" id="PS50894"/>
    </source>
</evidence>
<gene>
    <name evidence="4" type="ORF">EDC23_0057</name>
</gene>
<dbReference type="GO" id="GO:0004672">
    <property type="term" value="F:protein kinase activity"/>
    <property type="evidence" value="ECO:0007669"/>
    <property type="project" value="UniProtKB-ARBA"/>
</dbReference>
<dbReference type="SUPFAM" id="SSF47226">
    <property type="entry name" value="Histidine-containing phosphotransfer domain, HPT domain"/>
    <property type="match status" value="1"/>
</dbReference>
<feature type="modified residue" description="Phosphohistidine" evidence="2">
    <location>
        <position position="54"/>
    </location>
</feature>
<dbReference type="PROSITE" id="PS50894">
    <property type="entry name" value="HPT"/>
    <property type="match status" value="1"/>
</dbReference>
<sequence>MHNKPNNIQGRLAQLQRKYARQLPAKIAAIQRDWQALGENMTPDGLEQLMRQCHTLAGTGTSYGFARVTEHCRAIEQLLRAVIEQEQSLDATLSQQIDHHLRQLTEQAEQAADEIRD</sequence>
<keyword evidence="5" id="KW-1185">Reference proteome</keyword>
<keyword evidence="2" id="KW-0597">Phosphoprotein</keyword>
<dbReference type="Proteomes" id="UP000294914">
    <property type="component" value="Unassembled WGS sequence"/>
</dbReference>
<dbReference type="OrthoDB" id="8775470at2"/>
<accession>A0A4R8IST5</accession>